<dbReference type="STRING" id="1249627.D779_3527"/>
<dbReference type="GO" id="GO:0045454">
    <property type="term" value="P:cell redox homeostasis"/>
    <property type="evidence" value="ECO:0007669"/>
    <property type="project" value="TreeGrafter"/>
</dbReference>
<dbReference type="Proteomes" id="UP000019460">
    <property type="component" value="Unassembled WGS sequence"/>
</dbReference>
<comment type="caution">
    <text evidence="7">The sequence shown here is derived from an EMBL/GenBank/DDBJ whole genome shotgun (WGS) entry which is preliminary data.</text>
</comment>
<dbReference type="InterPro" id="IPR002109">
    <property type="entry name" value="Glutaredoxin"/>
</dbReference>
<proteinExistence type="predicted"/>
<organism evidence="7 8">
    <name type="scientific">Imhoffiella purpurea</name>
    <dbReference type="NCBI Taxonomy" id="1249627"/>
    <lineage>
        <taxon>Bacteria</taxon>
        <taxon>Pseudomonadati</taxon>
        <taxon>Pseudomonadota</taxon>
        <taxon>Gammaproteobacteria</taxon>
        <taxon>Chromatiales</taxon>
        <taxon>Chromatiaceae</taxon>
        <taxon>Imhoffiella</taxon>
    </lineage>
</organism>
<protein>
    <submittedName>
        <fullName evidence="7">Peroxiredoxin family protein/glutaredoxin</fullName>
    </submittedName>
</protein>
<dbReference type="InterPro" id="IPR011767">
    <property type="entry name" value="GLR_AS"/>
</dbReference>
<feature type="domain" description="Thioredoxin" evidence="6">
    <location>
        <begin position="4"/>
        <end position="168"/>
    </location>
</feature>
<evidence type="ECO:0000259" key="6">
    <source>
        <dbReference type="PROSITE" id="PS51352"/>
    </source>
</evidence>
<dbReference type="GO" id="GO:0042744">
    <property type="term" value="P:hydrogen peroxide catabolic process"/>
    <property type="evidence" value="ECO:0007669"/>
    <property type="project" value="TreeGrafter"/>
</dbReference>
<name>W9VTC4_9GAMM</name>
<gene>
    <name evidence="7" type="ORF">D779_3527</name>
</gene>
<dbReference type="Pfam" id="PF00462">
    <property type="entry name" value="Glutaredoxin"/>
    <property type="match status" value="1"/>
</dbReference>
<dbReference type="Gene3D" id="3.40.30.10">
    <property type="entry name" value="Glutaredoxin"/>
    <property type="match status" value="2"/>
</dbReference>
<dbReference type="eggNOG" id="COG0695">
    <property type="taxonomic scope" value="Bacteria"/>
</dbReference>
<dbReference type="InterPro" id="IPR014025">
    <property type="entry name" value="Glutaredoxin_subgr"/>
</dbReference>
<dbReference type="InterPro" id="IPR013766">
    <property type="entry name" value="Thioredoxin_domain"/>
</dbReference>
<dbReference type="GO" id="GO:0008379">
    <property type="term" value="F:thioredoxin peroxidase activity"/>
    <property type="evidence" value="ECO:0007669"/>
    <property type="project" value="InterPro"/>
</dbReference>
<dbReference type="GO" id="GO:0034599">
    <property type="term" value="P:cellular response to oxidative stress"/>
    <property type="evidence" value="ECO:0007669"/>
    <property type="project" value="InterPro"/>
</dbReference>
<dbReference type="Pfam" id="PF08534">
    <property type="entry name" value="Redoxin"/>
    <property type="match status" value="1"/>
</dbReference>
<dbReference type="eggNOG" id="COG0678">
    <property type="taxonomic scope" value="Bacteria"/>
</dbReference>
<dbReference type="PROSITE" id="PS51354">
    <property type="entry name" value="GLUTAREDOXIN_2"/>
    <property type="match status" value="1"/>
</dbReference>
<dbReference type="CDD" id="cd03013">
    <property type="entry name" value="PRX5_like"/>
    <property type="match status" value="1"/>
</dbReference>
<evidence type="ECO:0000256" key="3">
    <source>
        <dbReference type="ARBA" id="ARBA00023157"/>
    </source>
</evidence>
<dbReference type="EMBL" id="AONC01000062">
    <property type="protein sequence ID" value="EXJ13635.1"/>
    <property type="molecule type" value="Genomic_DNA"/>
</dbReference>
<dbReference type="PRINTS" id="PR00160">
    <property type="entry name" value="GLUTAREDOXIN"/>
</dbReference>
<dbReference type="InterPro" id="IPR036249">
    <property type="entry name" value="Thioredoxin-like_sf"/>
</dbReference>
<evidence type="ECO:0000313" key="7">
    <source>
        <dbReference type="EMBL" id="EXJ13635.1"/>
    </source>
</evidence>
<dbReference type="GO" id="GO:0005737">
    <property type="term" value="C:cytoplasm"/>
    <property type="evidence" value="ECO:0007669"/>
    <property type="project" value="TreeGrafter"/>
</dbReference>
<dbReference type="PANTHER" id="PTHR10430">
    <property type="entry name" value="PEROXIREDOXIN"/>
    <property type="match status" value="1"/>
</dbReference>
<dbReference type="OrthoDB" id="9800621at2"/>
<dbReference type="AlphaFoldDB" id="W9VTC4"/>
<accession>W9VTC4</accession>
<evidence type="ECO:0000256" key="2">
    <source>
        <dbReference type="ARBA" id="ARBA00023002"/>
    </source>
</evidence>
<dbReference type="PATRIC" id="fig|1249627.3.peg.3603"/>
<dbReference type="SUPFAM" id="SSF52833">
    <property type="entry name" value="Thioredoxin-like"/>
    <property type="match status" value="1"/>
</dbReference>
<evidence type="ECO:0000313" key="8">
    <source>
        <dbReference type="Proteomes" id="UP000019460"/>
    </source>
</evidence>
<dbReference type="PROSITE" id="PS51352">
    <property type="entry name" value="THIOREDOXIN_2"/>
    <property type="match status" value="1"/>
</dbReference>
<keyword evidence="4" id="KW-0676">Redox-active center</keyword>
<keyword evidence="1" id="KW-0575">Peroxidase</keyword>
<dbReference type="InterPro" id="IPR037944">
    <property type="entry name" value="PRX5-like"/>
</dbReference>
<feature type="active site" description="Cysteine sulfenic acid (-SOH) intermediate" evidence="5">
    <location>
        <position position="50"/>
    </location>
</feature>
<keyword evidence="8" id="KW-1185">Reference proteome</keyword>
<dbReference type="PROSITE" id="PS00195">
    <property type="entry name" value="GLUTAREDOXIN_1"/>
    <property type="match status" value="1"/>
</dbReference>
<keyword evidence="3" id="KW-1015">Disulfide bond</keyword>
<evidence type="ECO:0000256" key="5">
    <source>
        <dbReference type="PIRSR" id="PIRSR637944-1"/>
    </source>
</evidence>
<dbReference type="PANTHER" id="PTHR10430:SF16">
    <property type="entry name" value="PEROXIREDOXIN-5, MITOCHONDRIAL"/>
    <property type="match status" value="1"/>
</dbReference>
<dbReference type="FunFam" id="3.40.30.10:FF:000160">
    <property type="entry name" value="Peroxiredoxin family protein/glutaredoxin"/>
    <property type="match status" value="1"/>
</dbReference>
<evidence type="ECO:0000256" key="1">
    <source>
        <dbReference type="ARBA" id="ARBA00022559"/>
    </source>
</evidence>
<reference evidence="7 8" key="1">
    <citation type="submission" date="2012-11" db="EMBL/GenBank/DDBJ databases">
        <title>Genome assembly of Thiorhodococcus sp. AK35.</title>
        <authorList>
            <person name="Nupur N."/>
            <person name="Khatri I."/>
            <person name="Subramanian S."/>
            <person name="Pinnaka A."/>
        </authorList>
    </citation>
    <scope>NUCLEOTIDE SEQUENCE [LARGE SCALE GENOMIC DNA]</scope>
    <source>
        <strain evidence="7 8">AK35</strain>
    </source>
</reference>
<dbReference type="RefSeq" id="WP_043756587.1">
    <property type="nucleotide sequence ID" value="NZ_AONC01000062.1"/>
</dbReference>
<evidence type="ECO:0000256" key="4">
    <source>
        <dbReference type="ARBA" id="ARBA00023284"/>
    </source>
</evidence>
<sequence>MIEDRTGSHVPNVTFRTRSGHEWVDVTTDDIFAGKTVVVFSLPGAFTPTCSSSHVPRYNQLTPMFKEHGVDEVVCMSVNDTFVMNAWKEAEHADNLTFVPDGNGEFTEGMGMLVDKDDLGFGKRSWRYSMLVRDGVIEKMFIEPEVEGDPYEVSDAGTMLAYIAPEAPKPIDVAVFSREGCPFCAKAKDALTKAGIPFEELVLNKDYTEQTLRAVSNAAMVPQVFVDGQLIGGSDKVIAWIESRG</sequence>
<keyword evidence="2" id="KW-0560">Oxidoreductase</keyword>
<dbReference type="InterPro" id="IPR013740">
    <property type="entry name" value="Redoxin"/>
</dbReference>